<sequence length="391" mass="43441">MLKSKKQIKSFLLGLSLSWALFANAQDAVHNFGNLQFHATASVGFHIDLIDDGVFDNNKGLAGFYSSNRLTVSGSSNPIFNDLEIVVDNGLQLDTWMGVTNNTNFVIGNILTQKGTSNNYLNFMNAAFYNGTGNSTHINGYAGATNKETITFPVGNGERLRYLTLTSSAINSLAKCAYFFENPNNPASIEQQFNTENKEFDNLKISELEFWKLEGNLPSVVTLSWDTNSNTSLLANTTDELVVVGWSKQENRWEQLGNSSINGNLQTGYITSDTFVPDDYEVLTLGGTDDLLEPFSVLDLDNYFLTPNGDGVNDFLLIDGIENTPNNILNIYNRYGVLVYSKLNYANEFKGVSNRNSVISRDSGLSSGIYFYVLTVQDTREKFQGYMYISE</sequence>
<dbReference type="Pfam" id="PF13585">
    <property type="entry name" value="CHU_C"/>
    <property type="match status" value="1"/>
</dbReference>
<evidence type="ECO:0000256" key="1">
    <source>
        <dbReference type="SAM" id="SignalP"/>
    </source>
</evidence>
<gene>
    <name evidence="2" type="ORF">SAMN06265377_2578</name>
</gene>
<protein>
    <submittedName>
        <fullName evidence="2">Gliding motility-associated C-terminal domain-containing protein</fullName>
    </submittedName>
</protein>
<feature type="chain" id="PRO_5013171171" evidence="1">
    <location>
        <begin position="26"/>
        <end position="391"/>
    </location>
</feature>
<keyword evidence="1" id="KW-0732">Signal</keyword>
<evidence type="ECO:0000313" key="3">
    <source>
        <dbReference type="Proteomes" id="UP000219048"/>
    </source>
</evidence>
<reference evidence="3" key="1">
    <citation type="submission" date="2017-09" db="EMBL/GenBank/DDBJ databases">
        <authorList>
            <person name="Varghese N."/>
            <person name="Submissions S."/>
        </authorList>
    </citation>
    <scope>NUCLEOTIDE SEQUENCE [LARGE SCALE GENOMIC DNA]</scope>
    <source>
        <strain evidence="3">DSM 25885</strain>
    </source>
</reference>
<dbReference type="RefSeq" id="WP_097046227.1">
    <property type="nucleotide sequence ID" value="NZ_OBEH01000004.1"/>
</dbReference>
<dbReference type="Proteomes" id="UP000219048">
    <property type="component" value="Unassembled WGS sequence"/>
</dbReference>
<keyword evidence="3" id="KW-1185">Reference proteome</keyword>
<feature type="signal peptide" evidence="1">
    <location>
        <begin position="1"/>
        <end position="25"/>
    </location>
</feature>
<evidence type="ECO:0000313" key="2">
    <source>
        <dbReference type="EMBL" id="SNZ00752.1"/>
    </source>
</evidence>
<dbReference type="OrthoDB" id="1489185at2"/>
<name>A0A285MUA7_9FLAO</name>
<proteinExistence type="predicted"/>
<dbReference type="AlphaFoldDB" id="A0A285MUA7"/>
<organism evidence="2 3">
    <name type="scientific">Flagellimonas pacifica</name>
    <dbReference type="NCBI Taxonomy" id="1247520"/>
    <lineage>
        <taxon>Bacteria</taxon>
        <taxon>Pseudomonadati</taxon>
        <taxon>Bacteroidota</taxon>
        <taxon>Flavobacteriia</taxon>
        <taxon>Flavobacteriales</taxon>
        <taxon>Flavobacteriaceae</taxon>
        <taxon>Flagellimonas</taxon>
    </lineage>
</organism>
<dbReference type="NCBIfam" id="TIGR04131">
    <property type="entry name" value="Bac_Flav_CTERM"/>
    <property type="match status" value="1"/>
</dbReference>
<dbReference type="EMBL" id="OBEH01000004">
    <property type="protein sequence ID" value="SNZ00752.1"/>
    <property type="molecule type" value="Genomic_DNA"/>
</dbReference>
<dbReference type="InterPro" id="IPR026341">
    <property type="entry name" value="T9SS_type_B"/>
</dbReference>
<accession>A0A285MUA7</accession>